<feature type="chain" id="PRO_5032457643" evidence="1">
    <location>
        <begin position="31"/>
        <end position="142"/>
    </location>
</feature>
<dbReference type="EMBL" id="CAJHJT010000056">
    <property type="protein sequence ID" value="CAD7011377.1"/>
    <property type="molecule type" value="Genomic_DNA"/>
</dbReference>
<evidence type="ECO:0000256" key="1">
    <source>
        <dbReference type="SAM" id="SignalP"/>
    </source>
</evidence>
<gene>
    <name evidence="2" type="ORF">CCAP1982_LOCUS19478</name>
</gene>
<dbReference type="OrthoDB" id="9872501at2759"/>
<evidence type="ECO:0000313" key="2">
    <source>
        <dbReference type="EMBL" id="CAD7011377.1"/>
    </source>
</evidence>
<comment type="caution">
    <text evidence="2">The sequence shown here is derived from an EMBL/GenBank/DDBJ whole genome shotgun (WGS) entry which is preliminary data.</text>
</comment>
<proteinExistence type="predicted"/>
<sequence length="142" mass="15208">MLLPGRNVHTSPTAMTRLLLLKFLLSAAFSAHLVATEIASAAGDSTGVQANSLARRVFSTDSGGSVCSVRKFQAMAKAIDDVEDLELDVPVNIAFDSHQKKRKRAKHRCTPSSSALIQCFARPKTMSNECPGMAASMPVQAF</sequence>
<dbReference type="AlphaFoldDB" id="A0A811V7X5"/>
<name>A0A811V7X5_CERCA</name>
<dbReference type="Proteomes" id="UP000606786">
    <property type="component" value="Unassembled WGS sequence"/>
</dbReference>
<evidence type="ECO:0000313" key="3">
    <source>
        <dbReference type="Proteomes" id="UP000606786"/>
    </source>
</evidence>
<organism evidence="2 3">
    <name type="scientific">Ceratitis capitata</name>
    <name type="common">Mediterranean fruit fly</name>
    <name type="synonym">Tephritis capitata</name>
    <dbReference type="NCBI Taxonomy" id="7213"/>
    <lineage>
        <taxon>Eukaryota</taxon>
        <taxon>Metazoa</taxon>
        <taxon>Ecdysozoa</taxon>
        <taxon>Arthropoda</taxon>
        <taxon>Hexapoda</taxon>
        <taxon>Insecta</taxon>
        <taxon>Pterygota</taxon>
        <taxon>Neoptera</taxon>
        <taxon>Endopterygota</taxon>
        <taxon>Diptera</taxon>
        <taxon>Brachycera</taxon>
        <taxon>Muscomorpha</taxon>
        <taxon>Tephritoidea</taxon>
        <taxon>Tephritidae</taxon>
        <taxon>Ceratitis</taxon>
        <taxon>Ceratitis</taxon>
    </lineage>
</organism>
<keyword evidence="1" id="KW-0732">Signal</keyword>
<accession>A0A811V7X5</accession>
<protein>
    <submittedName>
        <fullName evidence="2">(Mediterranean fruit fly) hypothetical protein</fullName>
    </submittedName>
</protein>
<reference evidence="2" key="1">
    <citation type="submission" date="2020-11" db="EMBL/GenBank/DDBJ databases">
        <authorList>
            <person name="Whitehead M."/>
        </authorList>
    </citation>
    <scope>NUCLEOTIDE SEQUENCE</scope>
    <source>
        <strain evidence="2">EGII</strain>
    </source>
</reference>
<keyword evidence="3" id="KW-1185">Reference proteome</keyword>
<feature type="signal peptide" evidence="1">
    <location>
        <begin position="1"/>
        <end position="30"/>
    </location>
</feature>